<comment type="caution">
    <text evidence="2">The sequence shown here is derived from an EMBL/GenBank/DDBJ whole genome shotgun (WGS) entry which is preliminary data.</text>
</comment>
<dbReference type="OrthoDB" id="6020543at2759"/>
<evidence type="ECO:0000313" key="3">
    <source>
        <dbReference type="Proteomes" id="UP000440578"/>
    </source>
</evidence>
<dbReference type="Gene3D" id="2.170.140.10">
    <property type="entry name" value="Chitin binding domain"/>
    <property type="match status" value="1"/>
</dbReference>
<dbReference type="InterPro" id="IPR036508">
    <property type="entry name" value="Chitin-bd_dom_sf"/>
</dbReference>
<proteinExistence type="predicted"/>
<gene>
    <name evidence="2" type="ORF">FJT64_005575</name>
</gene>
<keyword evidence="3" id="KW-1185">Reference proteome</keyword>
<dbReference type="GO" id="GO:0005576">
    <property type="term" value="C:extracellular region"/>
    <property type="evidence" value="ECO:0007669"/>
    <property type="project" value="InterPro"/>
</dbReference>
<dbReference type="EMBL" id="VIIS01001517">
    <property type="protein sequence ID" value="KAF0297009.1"/>
    <property type="molecule type" value="Genomic_DNA"/>
</dbReference>
<protein>
    <recommendedName>
        <fullName evidence="1">Chitin-binding type-2 domain-containing protein</fullName>
    </recommendedName>
</protein>
<dbReference type="AlphaFoldDB" id="A0A6A4VVR1"/>
<dbReference type="Pfam" id="PF01607">
    <property type="entry name" value="CBM_14"/>
    <property type="match status" value="1"/>
</dbReference>
<evidence type="ECO:0000259" key="1">
    <source>
        <dbReference type="PROSITE" id="PS50940"/>
    </source>
</evidence>
<sequence>MDPESCEYYYSCNSWLAVHMSCYTSLVFNPQTSMCDYVQHVPSCQPQAVGDVVSPAEAN</sequence>
<dbReference type="InterPro" id="IPR002557">
    <property type="entry name" value="Chitin-bd_dom"/>
</dbReference>
<organism evidence="2 3">
    <name type="scientific">Amphibalanus amphitrite</name>
    <name type="common">Striped barnacle</name>
    <name type="synonym">Balanus amphitrite</name>
    <dbReference type="NCBI Taxonomy" id="1232801"/>
    <lineage>
        <taxon>Eukaryota</taxon>
        <taxon>Metazoa</taxon>
        <taxon>Ecdysozoa</taxon>
        <taxon>Arthropoda</taxon>
        <taxon>Crustacea</taxon>
        <taxon>Multicrustacea</taxon>
        <taxon>Cirripedia</taxon>
        <taxon>Thoracica</taxon>
        <taxon>Thoracicalcarea</taxon>
        <taxon>Balanomorpha</taxon>
        <taxon>Balanoidea</taxon>
        <taxon>Balanidae</taxon>
        <taxon>Amphibalaninae</taxon>
        <taxon>Amphibalanus</taxon>
    </lineage>
</organism>
<name>A0A6A4VVR1_AMPAM</name>
<dbReference type="SUPFAM" id="SSF57625">
    <property type="entry name" value="Invertebrate chitin-binding proteins"/>
    <property type="match status" value="1"/>
</dbReference>
<reference evidence="2 3" key="1">
    <citation type="submission" date="2019-07" db="EMBL/GenBank/DDBJ databases">
        <title>Draft genome assembly of a fouling barnacle, Amphibalanus amphitrite (Darwin, 1854): The first reference genome for Thecostraca.</title>
        <authorList>
            <person name="Kim W."/>
        </authorList>
    </citation>
    <scope>NUCLEOTIDE SEQUENCE [LARGE SCALE GENOMIC DNA]</scope>
    <source>
        <strain evidence="2">SNU_AA5</strain>
        <tissue evidence="2">Soma without cirri and trophi</tissue>
    </source>
</reference>
<dbReference type="PROSITE" id="PS50940">
    <property type="entry name" value="CHIT_BIND_II"/>
    <property type="match status" value="1"/>
</dbReference>
<accession>A0A6A4VVR1</accession>
<dbReference type="Proteomes" id="UP000440578">
    <property type="component" value="Unassembled WGS sequence"/>
</dbReference>
<dbReference type="GO" id="GO:0008061">
    <property type="term" value="F:chitin binding"/>
    <property type="evidence" value="ECO:0007669"/>
    <property type="project" value="InterPro"/>
</dbReference>
<feature type="domain" description="Chitin-binding type-2" evidence="1">
    <location>
        <begin position="1"/>
        <end position="46"/>
    </location>
</feature>
<evidence type="ECO:0000313" key="2">
    <source>
        <dbReference type="EMBL" id="KAF0297009.1"/>
    </source>
</evidence>